<dbReference type="GO" id="GO:0003677">
    <property type="term" value="F:DNA binding"/>
    <property type="evidence" value="ECO:0007669"/>
    <property type="project" value="InterPro"/>
</dbReference>
<dbReference type="Proteomes" id="UP001178507">
    <property type="component" value="Unassembled WGS sequence"/>
</dbReference>
<dbReference type="CDD" id="cd00009">
    <property type="entry name" value="AAA"/>
    <property type="match status" value="1"/>
</dbReference>
<dbReference type="GO" id="GO:0003689">
    <property type="term" value="F:DNA clamp loader activity"/>
    <property type="evidence" value="ECO:0007669"/>
    <property type="project" value="InterPro"/>
</dbReference>
<dbReference type="PANTHER" id="PTHR23389:SF6">
    <property type="entry name" value="REPLICATION FACTOR C SUBUNIT 1"/>
    <property type="match status" value="1"/>
</dbReference>
<dbReference type="InterPro" id="IPR013725">
    <property type="entry name" value="DNA_replication_fac_RFC1_C"/>
</dbReference>
<dbReference type="Gene3D" id="3.40.50.300">
    <property type="entry name" value="P-loop containing nucleotide triphosphate hydrolases"/>
    <property type="match status" value="1"/>
</dbReference>
<dbReference type="GO" id="GO:0005524">
    <property type="term" value="F:ATP binding"/>
    <property type="evidence" value="ECO:0007669"/>
    <property type="project" value="InterPro"/>
</dbReference>
<reference evidence="6" key="1">
    <citation type="submission" date="2023-08" db="EMBL/GenBank/DDBJ databases">
        <authorList>
            <person name="Chen Y."/>
            <person name="Shah S."/>
            <person name="Dougan E. K."/>
            <person name="Thang M."/>
            <person name="Chan C."/>
        </authorList>
    </citation>
    <scope>NUCLEOTIDE SEQUENCE</scope>
</reference>
<dbReference type="Gene3D" id="1.10.8.60">
    <property type="match status" value="1"/>
</dbReference>
<dbReference type="Gene3D" id="3.40.50.10190">
    <property type="entry name" value="BRCT domain"/>
    <property type="match status" value="1"/>
</dbReference>
<dbReference type="GO" id="GO:0016887">
    <property type="term" value="F:ATP hydrolysis activity"/>
    <property type="evidence" value="ECO:0007669"/>
    <property type="project" value="InterPro"/>
</dbReference>
<dbReference type="Pfam" id="PF00004">
    <property type="entry name" value="AAA"/>
    <property type="match status" value="1"/>
</dbReference>
<dbReference type="InterPro" id="IPR003959">
    <property type="entry name" value="ATPase_AAA_core"/>
</dbReference>
<evidence type="ECO:0000313" key="7">
    <source>
        <dbReference type="Proteomes" id="UP001178507"/>
    </source>
</evidence>
<dbReference type="SUPFAM" id="SSF52540">
    <property type="entry name" value="P-loop containing nucleoside triphosphate hydrolases"/>
    <property type="match status" value="1"/>
</dbReference>
<feature type="compositionally biased region" description="Polar residues" evidence="4">
    <location>
        <begin position="181"/>
        <end position="193"/>
    </location>
</feature>
<dbReference type="InterPro" id="IPR008921">
    <property type="entry name" value="DNA_pol3_clamp-load_cplx_C"/>
</dbReference>
<dbReference type="GO" id="GO:0006281">
    <property type="term" value="P:DNA repair"/>
    <property type="evidence" value="ECO:0007669"/>
    <property type="project" value="InterPro"/>
</dbReference>
<feature type="region of interest" description="Disordered" evidence="4">
    <location>
        <begin position="170"/>
        <end position="193"/>
    </location>
</feature>
<dbReference type="SUPFAM" id="SSF52113">
    <property type="entry name" value="BRCT domain"/>
    <property type="match status" value="1"/>
</dbReference>
<organism evidence="6 7">
    <name type="scientific">Effrenium voratum</name>
    <dbReference type="NCBI Taxonomy" id="2562239"/>
    <lineage>
        <taxon>Eukaryota</taxon>
        <taxon>Sar</taxon>
        <taxon>Alveolata</taxon>
        <taxon>Dinophyceae</taxon>
        <taxon>Suessiales</taxon>
        <taxon>Symbiodiniaceae</taxon>
        <taxon>Effrenium</taxon>
    </lineage>
</organism>
<feature type="region of interest" description="Disordered" evidence="4">
    <location>
        <begin position="1"/>
        <end position="64"/>
    </location>
</feature>
<accession>A0AA36IB15</accession>
<name>A0AA36IB15_9DINO</name>
<dbReference type="GO" id="GO:0006260">
    <property type="term" value="P:DNA replication"/>
    <property type="evidence" value="ECO:0007669"/>
    <property type="project" value="UniProtKB-KW"/>
</dbReference>
<dbReference type="PROSITE" id="PS50172">
    <property type="entry name" value="BRCT"/>
    <property type="match status" value="1"/>
</dbReference>
<evidence type="ECO:0000256" key="1">
    <source>
        <dbReference type="ARBA" id="ARBA00006116"/>
    </source>
</evidence>
<dbReference type="GO" id="GO:0005634">
    <property type="term" value="C:nucleus"/>
    <property type="evidence" value="ECO:0007669"/>
    <property type="project" value="TreeGrafter"/>
</dbReference>
<sequence>MAEPSAPKRVNRARFKIPSEKGTVAAPKSEAKQPDQVTAPAPAAKQKEAPAQAPKPALPEPVSAASAATPLRNLAVSTESANPLQGKIICFASDVFSIPQAEVERRVELAGGKIGSALSQRTSFLVLGGKLPDGRPARESAKYQRFLDLQRKGTVVAEVVEEEDFLKLLPKEAKHPETKGEAQNPQKQAKPTQNPFNWVDIFAPFQLNQLLGNNAVIQRLSDWLRDWEEVVLRGKKKAVSFQPGHGAPENINARAALVSGPPGVGKTTAARLVAQLHGAYEVLEYNASDARSQKVIQDMADGIAQNSAISFPGSGSKRKAVIIMDEVDGIGAGDRGGIAALIKMIKTTRNPIICICNDRQHQKVRNLASSCYDLKFSRPAKAAVAQRCADIARRQGLKVDLRSLEALAESCGCDMRVVLNQLQMSGGSLGGKDQEVMLGPFEACRKLLNASEAARTSFDERQNLFFVDYSMVGLLIQENYLRSMERKRADLQVLNRCAYSADLMTVGDIFNQRIGAAQEWGLLPHCAVVSCAYPAWVTNGVLAYPSFPAALGKMSTLSRSRRLVMELQMHLRLSATVDGKGMMTSSYGELLYRRLLEPLKKGNIKETVGLMDAYGLRREHLVEHLTELRQHVGSQDEFKQVDSKVKAALTRELNSGSHAVKVPVWQLGRFQGSLPV</sequence>
<evidence type="ECO:0000256" key="3">
    <source>
        <dbReference type="ARBA" id="ARBA00022705"/>
    </source>
</evidence>
<proteinExistence type="inferred from homology"/>
<dbReference type="FunFam" id="3.40.50.300:FF:000395">
    <property type="entry name" value="Replication factor C subunit 1"/>
    <property type="match status" value="1"/>
</dbReference>
<dbReference type="GO" id="GO:0005663">
    <property type="term" value="C:DNA replication factor C complex"/>
    <property type="evidence" value="ECO:0007669"/>
    <property type="project" value="InterPro"/>
</dbReference>
<dbReference type="PIRSF" id="PIRSF036578">
    <property type="entry name" value="RFC1"/>
    <property type="match status" value="1"/>
</dbReference>
<dbReference type="EMBL" id="CAUJNA010001019">
    <property type="protein sequence ID" value="CAJ1383483.1"/>
    <property type="molecule type" value="Genomic_DNA"/>
</dbReference>
<dbReference type="Gene3D" id="1.20.272.10">
    <property type="match status" value="1"/>
</dbReference>
<comment type="similarity">
    <text evidence="1">Belongs to the activator 1 large subunit family.</text>
</comment>
<dbReference type="InterPro" id="IPR027417">
    <property type="entry name" value="P-loop_NTPase"/>
</dbReference>
<evidence type="ECO:0000259" key="5">
    <source>
        <dbReference type="PROSITE" id="PS50172"/>
    </source>
</evidence>
<dbReference type="InterPro" id="IPR036420">
    <property type="entry name" value="BRCT_dom_sf"/>
</dbReference>
<dbReference type="SUPFAM" id="SSF48019">
    <property type="entry name" value="post-AAA+ oligomerization domain-like"/>
    <property type="match status" value="1"/>
</dbReference>
<evidence type="ECO:0000313" key="6">
    <source>
        <dbReference type="EMBL" id="CAJ1383483.1"/>
    </source>
</evidence>
<feature type="compositionally biased region" description="Low complexity" evidence="4">
    <location>
        <begin position="39"/>
        <end position="55"/>
    </location>
</feature>
<dbReference type="InterPro" id="IPR001357">
    <property type="entry name" value="BRCT_dom"/>
</dbReference>
<dbReference type="Pfam" id="PF08519">
    <property type="entry name" value="RFC1"/>
    <property type="match status" value="1"/>
</dbReference>
<protein>
    <recommendedName>
        <fullName evidence="2">Replication factor C subunit 1</fullName>
    </recommendedName>
</protein>
<dbReference type="PANTHER" id="PTHR23389">
    <property type="entry name" value="CHROMOSOME TRANSMISSION FIDELITY FACTOR 18"/>
    <property type="match status" value="1"/>
</dbReference>
<keyword evidence="3" id="KW-0235">DNA replication</keyword>
<keyword evidence="7" id="KW-1185">Reference proteome</keyword>
<dbReference type="InterPro" id="IPR003593">
    <property type="entry name" value="AAA+_ATPase"/>
</dbReference>
<dbReference type="Pfam" id="PF00533">
    <property type="entry name" value="BRCT"/>
    <property type="match status" value="1"/>
</dbReference>
<comment type="caution">
    <text evidence="6">The sequence shown here is derived from an EMBL/GenBank/DDBJ whole genome shotgun (WGS) entry which is preliminary data.</text>
</comment>
<feature type="compositionally biased region" description="Basic and acidic residues" evidence="4">
    <location>
        <begin position="170"/>
        <end position="180"/>
    </location>
</feature>
<dbReference type="SMART" id="SM00382">
    <property type="entry name" value="AAA"/>
    <property type="match status" value="1"/>
</dbReference>
<evidence type="ECO:0000256" key="4">
    <source>
        <dbReference type="SAM" id="MobiDB-lite"/>
    </source>
</evidence>
<dbReference type="InterPro" id="IPR012178">
    <property type="entry name" value="RFC1"/>
</dbReference>
<dbReference type="AlphaFoldDB" id="A0AA36IB15"/>
<evidence type="ECO:0000256" key="2">
    <source>
        <dbReference type="ARBA" id="ARBA00020401"/>
    </source>
</evidence>
<gene>
    <name evidence="6" type="ORF">EVOR1521_LOCUS10589</name>
</gene>
<feature type="domain" description="BRCT" evidence="5">
    <location>
        <begin position="79"/>
        <end position="126"/>
    </location>
</feature>